<keyword evidence="1 4" id="KW-0349">Heme</keyword>
<dbReference type="InterPro" id="IPR051459">
    <property type="entry name" value="Cytochrome_c-type_DH"/>
</dbReference>
<evidence type="ECO:0000256" key="2">
    <source>
        <dbReference type="ARBA" id="ARBA00022723"/>
    </source>
</evidence>
<evidence type="ECO:0000256" key="3">
    <source>
        <dbReference type="ARBA" id="ARBA00023004"/>
    </source>
</evidence>
<keyword evidence="7" id="KW-1185">Reference proteome</keyword>
<dbReference type="GO" id="GO:0020037">
    <property type="term" value="F:heme binding"/>
    <property type="evidence" value="ECO:0007669"/>
    <property type="project" value="InterPro"/>
</dbReference>
<sequence>MLFVSVITIISCNSQNDTKTVPVSNSISKDSMIKRGQYLVTIMGCDDCHSPKKFGPNGPEPDMDRRLSGHPANMPLANFRQSDLKSWMLFNPTLTAFVGPWGVSYAANLTSDNSGIGTWSELQFIKALREGKYKGMDNTRPLLPPMPWPNFSKASDDDLKAIFSFLKSTKPINNIVPAPIAPATLASAK</sequence>
<dbReference type="PANTHER" id="PTHR35008">
    <property type="entry name" value="BLL4482 PROTEIN-RELATED"/>
    <property type="match status" value="1"/>
</dbReference>
<reference evidence="6 7" key="1">
    <citation type="submission" date="2019-07" db="EMBL/GenBank/DDBJ databases">
        <title>Whole genome shotgun sequence of Segetibacter aerophilus NBRC 106135.</title>
        <authorList>
            <person name="Hosoyama A."/>
            <person name="Uohara A."/>
            <person name="Ohji S."/>
            <person name="Ichikawa N."/>
        </authorList>
    </citation>
    <scope>NUCLEOTIDE SEQUENCE [LARGE SCALE GENOMIC DNA]</scope>
    <source>
        <strain evidence="6 7">NBRC 106135</strain>
    </source>
</reference>
<dbReference type="EMBL" id="BJYT01000001">
    <property type="protein sequence ID" value="GEO08120.1"/>
    <property type="molecule type" value="Genomic_DNA"/>
</dbReference>
<name>A0A512B824_9BACT</name>
<gene>
    <name evidence="6" type="ORF">SAE01_06160</name>
</gene>
<protein>
    <recommendedName>
        <fullName evidence="5">Cytochrome c domain-containing protein</fullName>
    </recommendedName>
</protein>
<evidence type="ECO:0000256" key="1">
    <source>
        <dbReference type="ARBA" id="ARBA00022617"/>
    </source>
</evidence>
<dbReference type="SUPFAM" id="SSF46626">
    <property type="entry name" value="Cytochrome c"/>
    <property type="match status" value="1"/>
</dbReference>
<dbReference type="AlphaFoldDB" id="A0A512B824"/>
<evidence type="ECO:0000256" key="4">
    <source>
        <dbReference type="PROSITE-ProRule" id="PRU00433"/>
    </source>
</evidence>
<accession>A0A512B824</accession>
<evidence type="ECO:0000259" key="5">
    <source>
        <dbReference type="PROSITE" id="PS51007"/>
    </source>
</evidence>
<organism evidence="6 7">
    <name type="scientific">Segetibacter aerophilus</name>
    <dbReference type="NCBI Taxonomy" id="670293"/>
    <lineage>
        <taxon>Bacteria</taxon>
        <taxon>Pseudomonadati</taxon>
        <taxon>Bacteroidota</taxon>
        <taxon>Chitinophagia</taxon>
        <taxon>Chitinophagales</taxon>
        <taxon>Chitinophagaceae</taxon>
        <taxon>Segetibacter</taxon>
    </lineage>
</organism>
<dbReference type="PROSITE" id="PS51007">
    <property type="entry name" value="CYTC"/>
    <property type="match status" value="1"/>
</dbReference>
<proteinExistence type="predicted"/>
<dbReference type="InterPro" id="IPR009056">
    <property type="entry name" value="Cyt_c-like_dom"/>
</dbReference>
<dbReference type="Proteomes" id="UP000321513">
    <property type="component" value="Unassembled WGS sequence"/>
</dbReference>
<dbReference type="GO" id="GO:0046872">
    <property type="term" value="F:metal ion binding"/>
    <property type="evidence" value="ECO:0007669"/>
    <property type="project" value="UniProtKB-KW"/>
</dbReference>
<evidence type="ECO:0000313" key="7">
    <source>
        <dbReference type="Proteomes" id="UP000321513"/>
    </source>
</evidence>
<keyword evidence="2 4" id="KW-0479">Metal-binding</keyword>
<evidence type="ECO:0000313" key="6">
    <source>
        <dbReference type="EMBL" id="GEO08120.1"/>
    </source>
</evidence>
<dbReference type="PANTHER" id="PTHR35008:SF4">
    <property type="entry name" value="BLL4482 PROTEIN"/>
    <property type="match status" value="1"/>
</dbReference>
<comment type="caution">
    <text evidence="6">The sequence shown here is derived from an EMBL/GenBank/DDBJ whole genome shotgun (WGS) entry which is preliminary data.</text>
</comment>
<dbReference type="GO" id="GO:0009055">
    <property type="term" value="F:electron transfer activity"/>
    <property type="evidence" value="ECO:0007669"/>
    <property type="project" value="InterPro"/>
</dbReference>
<dbReference type="Gene3D" id="1.10.760.10">
    <property type="entry name" value="Cytochrome c-like domain"/>
    <property type="match status" value="1"/>
</dbReference>
<dbReference type="InterPro" id="IPR036909">
    <property type="entry name" value="Cyt_c-like_dom_sf"/>
</dbReference>
<feature type="domain" description="Cytochrome c" evidence="5">
    <location>
        <begin position="31"/>
        <end position="170"/>
    </location>
</feature>
<keyword evidence="3 4" id="KW-0408">Iron</keyword>